<evidence type="ECO:0008006" key="4">
    <source>
        <dbReference type="Google" id="ProtNLM"/>
    </source>
</evidence>
<dbReference type="EMBL" id="UINC01000928">
    <property type="protein sequence ID" value="SUZ64091.1"/>
    <property type="molecule type" value="Genomic_DNA"/>
</dbReference>
<organism evidence="3">
    <name type="scientific">marine metagenome</name>
    <dbReference type="NCBI Taxonomy" id="408172"/>
    <lineage>
        <taxon>unclassified sequences</taxon>
        <taxon>metagenomes</taxon>
        <taxon>ecological metagenomes</taxon>
    </lineage>
</organism>
<evidence type="ECO:0000259" key="2">
    <source>
        <dbReference type="Pfam" id="PF20789"/>
    </source>
</evidence>
<dbReference type="InterPro" id="IPR049450">
    <property type="entry name" value="ACOT8-like_C"/>
</dbReference>
<dbReference type="AlphaFoldDB" id="A0A381PAT9"/>
<reference evidence="3" key="1">
    <citation type="submission" date="2018-05" db="EMBL/GenBank/DDBJ databases">
        <authorList>
            <person name="Lanie J.A."/>
            <person name="Ng W.-L."/>
            <person name="Kazmierczak K.M."/>
            <person name="Andrzejewski T.M."/>
            <person name="Davidsen T.M."/>
            <person name="Wayne K.J."/>
            <person name="Tettelin H."/>
            <person name="Glass J.I."/>
            <person name="Rusch D."/>
            <person name="Podicherti R."/>
            <person name="Tsui H.-C.T."/>
            <person name="Winkler M.E."/>
        </authorList>
    </citation>
    <scope>NUCLEOTIDE SEQUENCE</scope>
</reference>
<feature type="domain" description="Acyl-CoA thioesterase-like C-terminal" evidence="2">
    <location>
        <begin position="139"/>
        <end position="263"/>
    </location>
</feature>
<accession>A0A381PAT9</accession>
<dbReference type="InterPro" id="IPR049449">
    <property type="entry name" value="TesB_ACOT8-like_N"/>
</dbReference>
<evidence type="ECO:0000259" key="1">
    <source>
        <dbReference type="Pfam" id="PF13622"/>
    </source>
</evidence>
<feature type="domain" description="Acyl-CoA thioesterase-like N-terminal HotDog" evidence="1">
    <location>
        <begin position="28"/>
        <end position="107"/>
    </location>
</feature>
<dbReference type="SUPFAM" id="SSF54637">
    <property type="entry name" value="Thioesterase/thiol ester dehydrase-isomerase"/>
    <property type="match status" value="2"/>
</dbReference>
<dbReference type="Gene3D" id="2.40.160.210">
    <property type="entry name" value="Acyl-CoA thioesterase, double hotdog domain"/>
    <property type="match status" value="1"/>
</dbReference>
<sequence length="271" mass="29241">MPTPAPDEYPPALFLTSQGGVEATELTRGPWSHGIMHGGPICGLMSWGIERELAREDLMCSRYTVEILSGVPVDSLGISANVVKDGKRTAVVEASISHQGRVVARATSQWLSRPTEPFGNQLPVPAIPLERADPGAHPDMEYPRPGFNADAVELRVVSGSTEESGPGLIWARLDHELIAGESTSKFQQVATLSDLGAAVGWEHADDEQAFINPDVTLQLLRLPISEWILFDSAVERSSPNLACCRTTLADEAGVIGWVLQSQMVAPEEIQL</sequence>
<dbReference type="Pfam" id="PF13622">
    <property type="entry name" value="4HBT_3"/>
    <property type="match status" value="1"/>
</dbReference>
<proteinExistence type="predicted"/>
<protein>
    <recommendedName>
        <fullName evidence="4">Thioesterase domain-containing protein</fullName>
    </recommendedName>
</protein>
<dbReference type="Pfam" id="PF20789">
    <property type="entry name" value="4HBT_3C"/>
    <property type="match status" value="1"/>
</dbReference>
<evidence type="ECO:0000313" key="3">
    <source>
        <dbReference type="EMBL" id="SUZ64091.1"/>
    </source>
</evidence>
<dbReference type="InterPro" id="IPR042171">
    <property type="entry name" value="Acyl-CoA_hotdog"/>
</dbReference>
<dbReference type="InterPro" id="IPR029069">
    <property type="entry name" value="HotDog_dom_sf"/>
</dbReference>
<name>A0A381PAT9_9ZZZZ</name>
<gene>
    <name evidence="3" type="ORF">METZ01_LOCUS16945</name>
</gene>